<organism evidence="1 2">
    <name type="scientific">Plasmodium cynomolgi (strain B)</name>
    <dbReference type="NCBI Taxonomy" id="1120755"/>
    <lineage>
        <taxon>Eukaryota</taxon>
        <taxon>Sar</taxon>
        <taxon>Alveolata</taxon>
        <taxon>Apicomplexa</taxon>
        <taxon>Aconoidasida</taxon>
        <taxon>Haemosporida</taxon>
        <taxon>Plasmodiidae</taxon>
        <taxon>Plasmodium</taxon>
        <taxon>Plasmodium (Plasmodium)</taxon>
    </lineage>
</organism>
<dbReference type="AlphaFoldDB" id="K6VKL0"/>
<dbReference type="OrthoDB" id="389074at2759"/>
<evidence type="ECO:0000313" key="2">
    <source>
        <dbReference type="Proteomes" id="UP000006319"/>
    </source>
</evidence>
<dbReference type="VEuPathDB" id="PlasmoDB:PCYB_007260"/>
<dbReference type="RefSeq" id="XP_004228195.1">
    <property type="nucleotide sequence ID" value="XM_004228147.1"/>
</dbReference>
<protein>
    <recommendedName>
        <fullName evidence="3">CYIR protein</fullName>
    </recommendedName>
</protein>
<dbReference type="OMA" id="IMSICEN"/>
<keyword evidence="2" id="KW-1185">Reference proteome</keyword>
<dbReference type="GeneID" id="14696519"/>
<dbReference type="PhylomeDB" id="K6VKL0"/>
<accession>K6VKL0</accession>
<gene>
    <name evidence="1" type="ORF">PCYB_007260</name>
</gene>
<dbReference type="EMBL" id="DF158335">
    <property type="protein sequence ID" value="GAB69977.1"/>
    <property type="molecule type" value="Genomic_DNA"/>
</dbReference>
<evidence type="ECO:0008006" key="3">
    <source>
        <dbReference type="Google" id="ProtNLM"/>
    </source>
</evidence>
<proteinExistence type="predicted"/>
<dbReference type="InterPro" id="IPR008780">
    <property type="entry name" value="Plasmodium_Vir"/>
</dbReference>
<dbReference type="KEGG" id="pcy:PCYB_007260"/>
<sequence length="243" mass="28991">MSSIELPSEIFYHNLKTSYNKLGQYIHECDILHLLKTDDSQIMSICENLVQYLKSNYAKENEEHLNDQNCNLLSLWIYEQLFEHLEDSSNRVLITYANFQHMLSYVFTGDNKIQAIKCLRQLGQLGSLKNEWKKSKDLYDYCVDYDEIIKKASSSYEKCKEYEEYIQKKSPLYKEFDRLYIQAYKSENNDLYKKCKNYNPIIAIPKLECDKKNLAQEMSNAFLHNFLVKILILQKHLAMCYWE</sequence>
<name>K6VKL0_PLACD</name>
<dbReference type="Pfam" id="PF05795">
    <property type="entry name" value="Plasmodium_Vir"/>
    <property type="match status" value="1"/>
</dbReference>
<reference evidence="1 2" key="1">
    <citation type="journal article" date="2012" name="Nat. Genet.">
        <title>Plasmodium cynomolgi genome sequences provide insight into Plasmodium vivax and the monkey malaria clade.</title>
        <authorList>
            <person name="Tachibana S."/>
            <person name="Sullivan S.A."/>
            <person name="Kawai S."/>
            <person name="Nakamura S."/>
            <person name="Kim H.R."/>
            <person name="Goto N."/>
            <person name="Arisue N."/>
            <person name="Palacpac N.M.Q."/>
            <person name="Honma H."/>
            <person name="Yagi M."/>
            <person name="Tougan T."/>
            <person name="Katakai Y."/>
            <person name="Kaneko O."/>
            <person name="Mita T."/>
            <person name="Kita K."/>
            <person name="Yasutomi Y."/>
            <person name="Sutton P.L."/>
            <person name="Shakhbatyan R."/>
            <person name="Horii T."/>
            <person name="Yasunaga T."/>
            <person name="Barnwell J.W."/>
            <person name="Escalante A.A."/>
            <person name="Carlton J.M."/>
            <person name="Tanabe K."/>
        </authorList>
    </citation>
    <scope>NUCLEOTIDE SEQUENCE [LARGE SCALE GENOMIC DNA]</scope>
    <source>
        <strain evidence="1 2">B</strain>
    </source>
</reference>
<evidence type="ECO:0000313" key="1">
    <source>
        <dbReference type="EMBL" id="GAB69977.1"/>
    </source>
</evidence>
<dbReference type="Proteomes" id="UP000006319">
    <property type="component" value="Unassembled WGS sequence"/>
</dbReference>